<keyword evidence="2" id="KW-0647">Proteasome</keyword>
<feature type="compositionally biased region" description="Basic and acidic residues" evidence="3">
    <location>
        <begin position="211"/>
        <end position="232"/>
    </location>
</feature>
<reference evidence="5" key="2">
    <citation type="submission" date="2023-06" db="EMBL/GenBank/DDBJ databases">
        <authorList>
            <consortium name="Lawrence Berkeley National Laboratory"/>
            <person name="Haridas S."/>
            <person name="Hensen N."/>
            <person name="Bonometti L."/>
            <person name="Westerberg I."/>
            <person name="Brannstrom I.O."/>
            <person name="Guillou S."/>
            <person name="Cros-Aarteil S."/>
            <person name="Calhoun S."/>
            <person name="Kuo A."/>
            <person name="Mondo S."/>
            <person name="Pangilinan J."/>
            <person name="Riley R."/>
            <person name="Labutti K."/>
            <person name="Andreopoulos B."/>
            <person name="Lipzen A."/>
            <person name="Chen C."/>
            <person name="Yanf M."/>
            <person name="Daum C."/>
            <person name="Ng V."/>
            <person name="Clum A."/>
            <person name="Steindorff A."/>
            <person name="Ohm R."/>
            <person name="Martin F."/>
            <person name="Silar P."/>
            <person name="Natvig D."/>
            <person name="Lalanne C."/>
            <person name="Gautier V."/>
            <person name="Ament-Velasquez S.L."/>
            <person name="Kruys A."/>
            <person name="Hutchinson M.I."/>
            <person name="Powell A.J."/>
            <person name="Barry K."/>
            <person name="Miller A.N."/>
            <person name="Grigoriev I.V."/>
            <person name="Debuchy R."/>
            <person name="Gladieux P."/>
            <person name="Thoren M.H."/>
            <person name="Johannesson H."/>
        </authorList>
    </citation>
    <scope>NUCLEOTIDE SEQUENCE</scope>
    <source>
        <strain evidence="5">CBS 955.72</strain>
    </source>
</reference>
<dbReference type="Proteomes" id="UP001275084">
    <property type="component" value="Unassembled WGS sequence"/>
</dbReference>
<dbReference type="InterPro" id="IPR040896">
    <property type="entry name" value="RPN5_C"/>
</dbReference>
<dbReference type="InterPro" id="IPR054559">
    <property type="entry name" value="PSMD12-CSN4-like_N"/>
</dbReference>
<dbReference type="InterPro" id="IPR036390">
    <property type="entry name" value="WH_DNA-bd_sf"/>
</dbReference>
<dbReference type="GO" id="GO:0005634">
    <property type="term" value="C:nucleus"/>
    <property type="evidence" value="ECO:0007669"/>
    <property type="project" value="UniProtKB-ARBA"/>
</dbReference>
<comment type="similarity">
    <text evidence="1">Belongs to the proteasome subunit p55 family.</text>
</comment>
<evidence type="ECO:0000313" key="5">
    <source>
        <dbReference type="EMBL" id="KAK3363397.1"/>
    </source>
</evidence>
<evidence type="ECO:0000313" key="6">
    <source>
        <dbReference type="Proteomes" id="UP001275084"/>
    </source>
</evidence>
<evidence type="ECO:0000256" key="2">
    <source>
        <dbReference type="ARBA" id="ARBA00022942"/>
    </source>
</evidence>
<dbReference type="PANTHER" id="PTHR10855">
    <property type="entry name" value="26S PROTEASOME NON-ATPASE REGULATORY SUBUNIT 12/COP9 SIGNALOSOME COMPLEX SUBUNIT 4"/>
    <property type="match status" value="1"/>
</dbReference>
<dbReference type="Pfam" id="PF01399">
    <property type="entry name" value="PCI"/>
    <property type="match status" value="1"/>
</dbReference>
<dbReference type="SUPFAM" id="SSF46785">
    <property type="entry name" value="Winged helix' DNA-binding domain"/>
    <property type="match status" value="1"/>
</dbReference>
<dbReference type="GO" id="GO:0005737">
    <property type="term" value="C:cytoplasm"/>
    <property type="evidence" value="ECO:0007669"/>
    <property type="project" value="TreeGrafter"/>
</dbReference>
<proteinExistence type="inferred from homology"/>
<protein>
    <submittedName>
        <fullName evidence="5">PCI domain-containing protein</fullName>
    </submittedName>
</protein>
<dbReference type="AlphaFoldDB" id="A0AAJ0HUZ9"/>
<dbReference type="SMART" id="SM00088">
    <property type="entry name" value="PINT"/>
    <property type="match status" value="1"/>
</dbReference>
<dbReference type="FunFam" id="1.10.10.10:FF:000070">
    <property type="entry name" value="26S proteasome non-ATPase regulatory subunit 12"/>
    <property type="match status" value="1"/>
</dbReference>
<dbReference type="PROSITE" id="PS50250">
    <property type="entry name" value="PCI"/>
    <property type="match status" value="1"/>
</dbReference>
<evidence type="ECO:0000256" key="3">
    <source>
        <dbReference type="SAM" id="MobiDB-lite"/>
    </source>
</evidence>
<name>A0AAJ0HUZ9_9PEZI</name>
<comment type="caution">
    <text evidence="5">The sequence shown here is derived from an EMBL/GenBank/DDBJ whole genome shotgun (WGS) entry which is preliminary data.</text>
</comment>
<evidence type="ECO:0000256" key="1">
    <source>
        <dbReference type="ARBA" id="ARBA00006397"/>
    </source>
</evidence>
<sequence>MADPALKPDKDFSKEADKQIPEAETLAKVDIQAAIEKLSVLEKQTRQASDLESTSRILISIVTICKNAGDWHLLNDQTLVLSKKHGQLKQAITRMVQTIMDCLDETPSLEIKLSVIETLRTVTEGKIFVEVERARVTKILSDIKKEQGDLKAATDILCELQVETFGSMDRREKVEFILAQVALCIESGDWGQAGILSRKISTRYLSRKPKKTAEQIEKERKEREKKIARGEEVPEEKEDDVTDLKLRYYEQQIMLAKHDSKYLDVCKHYRQVLDTEAVEEDPEKLRAVLQRIIYFIILAPHDNEQHDLLHRIHRDARNAQIPEDAELLKLFTVHELMRWPEVSKLFGPHLCSTEIFDSAEGQSADDKAFQRWQDLRKRVIEHNVRVVAKYYTRIRTDRLTRLLDLTEDETEKYISELVTSKTVYAKIDRPARIVSFAKPRDADDILNEWSFNMKSLLGLLERIDHLITKEEMMARIQPGVKTKKGKEGKRAR</sequence>
<accession>A0AAJ0HUZ9</accession>
<dbReference type="Gene3D" id="1.10.10.10">
    <property type="entry name" value="Winged helix-like DNA-binding domain superfamily/Winged helix DNA-binding domain"/>
    <property type="match status" value="1"/>
</dbReference>
<dbReference type="Pfam" id="PF22241">
    <property type="entry name" value="PSMD12-CSN4_N"/>
    <property type="match status" value="2"/>
</dbReference>
<gene>
    <name evidence="5" type="ORF">B0T25DRAFT_39691</name>
</gene>
<feature type="region of interest" description="Disordered" evidence="3">
    <location>
        <begin position="211"/>
        <end position="234"/>
    </location>
</feature>
<dbReference type="Pfam" id="PF18098">
    <property type="entry name" value="RPN5_C"/>
    <property type="match status" value="1"/>
</dbReference>
<dbReference type="GO" id="GO:0008541">
    <property type="term" value="C:proteasome regulatory particle, lid subcomplex"/>
    <property type="evidence" value="ECO:0007669"/>
    <property type="project" value="TreeGrafter"/>
</dbReference>
<dbReference type="PANTHER" id="PTHR10855:SF1">
    <property type="entry name" value="26S PROTEASOME NON-ATPASE REGULATORY SUBUNIT 12"/>
    <property type="match status" value="1"/>
</dbReference>
<organism evidence="5 6">
    <name type="scientific">Lasiosphaeria hispida</name>
    <dbReference type="NCBI Taxonomy" id="260671"/>
    <lineage>
        <taxon>Eukaryota</taxon>
        <taxon>Fungi</taxon>
        <taxon>Dikarya</taxon>
        <taxon>Ascomycota</taxon>
        <taxon>Pezizomycotina</taxon>
        <taxon>Sordariomycetes</taxon>
        <taxon>Sordariomycetidae</taxon>
        <taxon>Sordariales</taxon>
        <taxon>Lasiosphaeriaceae</taxon>
        <taxon>Lasiosphaeria</taxon>
    </lineage>
</organism>
<evidence type="ECO:0000259" key="4">
    <source>
        <dbReference type="PROSITE" id="PS50250"/>
    </source>
</evidence>
<dbReference type="InterPro" id="IPR040134">
    <property type="entry name" value="PSMD12/CSN4"/>
</dbReference>
<dbReference type="InterPro" id="IPR000717">
    <property type="entry name" value="PCI_dom"/>
</dbReference>
<dbReference type="EMBL" id="JAUIQD010000001">
    <property type="protein sequence ID" value="KAK3363397.1"/>
    <property type="molecule type" value="Genomic_DNA"/>
</dbReference>
<reference evidence="5" key="1">
    <citation type="journal article" date="2023" name="Mol. Phylogenet. Evol.">
        <title>Genome-scale phylogeny and comparative genomics of the fungal order Sordariales.</title>
        <authorList>
            <person name="Hensen N."/>
            <person name="Bonometti L."/>
            <person name="Westerberg I."/>
            <person name="Brannstrom I.O."/>
            <person name="Guillou S."/>
            <person name="Cros-Aarteil S."/>
            <person name="Calhoun S."/>
            <person name="Haridas S."/>
            <person name="Kuo A."/>
            <person name="Mondo S."/>
            <person name="Pangilinan J."/>
            <person name="Riley R."/>
            <person name="LaButti K."/>
            <person name="Andreopoulos B."/>
            <person name="Lipzen A."/>
            <person name="Chen C."/>
            <person name="Yan M."/>
            <person name="Daum C."/>
            <person name="Ng V."/>
            <person name="Clum A."/>
            <person name="Steindorff A."/>
            <person name="Ohm R.A."/>
            <person name="Martin F."/>
            <person name="Silar P."/>
            <person name="Natvig D.O."/>
            <person name="Lalanne C."/>
            <person name="Gautier V."/>
            <person name="Ament-Velasquez S.L."/>
            <person name="Kruys A."/>
            <person name="Hutchinson M.I."/>
            <person name="Powell A.J."/>
            <person name="Barry K."/>
            <person name="Miller A.N."/>
            <person name="Grigoriev I.V."/>
            <person name="Debuchy R."/>
            <person name="Gladieux P."/>
            <person name="Hiltunen Thoren M."/>
            <person name="Johannesson H."/>
        </authorList>
    </citation>
    <scope>NUCLEOTIDE SEQUENCE</scope>
    <source>
        <strain evidence="5">CBS 955.72</strain>
    </source>
</reference>
<dbReference type="InterPro" id="IPR036388">
    <property type="entry name" value="WH-like_DNA-bd_sf"/>
</dbReference>
<feature type="domain" description="PCI" evidence="4">
    <location>
        <begin position="258"/>
        <end position="441"/>
    </location>
</feature>
<keyword evidence="6" id="KW-1185">Reference proteome</keyword>